<comment type="caution">
    <text evidence="1">The sequence shown here is derived from an EMBL/GenBank/DDBJ whole genome shotgun (WGS) entry which is preliminary data.</text>
</comment>
<dbReference type="RefSeq" id="WP_258335458.1">
    <property type="nucleotide sequence ID" value="NZ_JANRHJ010000003.1"/>
</dbReference>
<dbReference type="Proteomes" id="UP001204579">
    <property type="component" value="Unassembled WGS sequence"/>
</dbReference>
<sequence length="73" mass="7970">MPLFRITVKQSKNSNGIRLEKGMSVEVVSNSFSNPVSTNGGQSVVDAFYRIYGVDIKKAGALSMVYLDVERIG</sequence>
<gene>
    <name evidence="1" type="ORF">NW209_03950</name>
</gene>
<evidence type="ECO:0000313" key="2">
    <source>
        <dbReference type="Proteomes" id="UP001204579"/>
    </source>
</evidence>
<name>A0AAW5N6Q5_9BACT</name>
<proteinExistence type="predicted"/>
<dbReference type="InterPro" id="IPR046138">
    <property type="entry name" value="DUF6140"/>
</dbReference>
<reference evidence="1 2" key="1">
    <citation type="submission" date="2022-08" db="EMBL/GenBank/DDBJ databases">
        <authorList>
            <person name="Zeman M."/>
            <person name="Kubasova T."/>
        </authorList>
    </citation>
    <scope>NUCLEOTIDE SEQUENCE [LARGE SCALE GENOMIC DNA]</scope>
    <source>
        <strain evidence="1 2">ET62</strain>
    </source>
</reference>
<dbReference type="EMBL" id="JANRHJ010000003">
    <property type="protein sequence ID" value="MCR8873184.1"/>
    <property type="molecule type" value="Genomic_DNA"/>
</dbReference>
<accession>A0AAW5N6Q5</accession>
<dbReference type="Pfam" id="PF19637">
    <property type="entry name" value="DUF6140"/>
    <property type="match status" value="1"/>
</dbReference>
<keyword evidence="2" id="KW-1185">Reference proteome</keyword>
<evidence type="ECO:0000313" key="1">
    <source>
        <dbReference type="EMBL" id="MCR8873184.1"/>
    </source>
</evidence>
<organism evidence="1 2">
    <name type="scientific">Phocaeicola barnesiae</name>
    <dbReference type="NCBI Taxonomy" id="376804"/>
    <lineage>
        <taxon>Bacteria</taxon>
        <taxon>Pseudomonadati</taxon>
        <taxon>Bacteroidota</taxon>
        <taxon>Bacteroidia</taxon>
        <taxon>Bacteroidales</taxon>
        <taxon>Bacteroidaceae</taxon>
        <taxon>Phocaeicola</taxon>
    </lineage>
</organism>
<dbReference type="AlphaFoldDB" id="A0AAW5N6Q5"/>
<protein>
    <submittedName>
        <fullName evidence="1">DUF6140 family protein</fullName>
    </submittedName>
</protein>